<sequence>MQAPRFLHTLLTSSLPLVHAKRLQALLDTVGALLGKRRLGLTALGRALPGPVAAKHTIKRVDRLLGNHHLHRERPLFYWLMATLLIGHTTRPLILVDWSPIDDRGRHFLLRAAVPFAGRSLPIFEKVHHKAGCPRCEAYLLDALAEVLPAGATPILVTDAGFRNRWFRAVEARGWHYVGRVRCPTRYQAPGQAWQPVAALFPQATASPQPLGTVRIAESNPLTTRMVLYHRPPQGRKHRNKRGQVSQDSGSRQIARRQKDPWVLVSNLEDRATLADKLVAIYRQRMQIEEGFRDVKSPQFGLGFGMHRSRQGKRIEILLLIAMLANVAVMGAGLHVRASGQQRRYQSNSIRHRNVLSVWRLGLEWLRRHRLGAAPWPAWKMLQASLCEEVREQALCDT</sequence>
<feature type="domain" description="Transposase IS4-like" evidence="3">
    <location>
        <begin position="106"/>
        <end position="323"/>
    </location>
</feature>
<dbReference type="GO" id="GO:0006313">
    <property type="term" value="P:DNA transposition"/>
    <property type="evidence" value="ECO:0007669"/>
    <property type="project" value="InterPro"/>
</dbReference>
<keyword evidence="5" id="KW-1185">Reference proteome</keyword>
<keyword evidence="2" id="KW-0812">Transmembrane</keyword>
<dbReference type="SUPFAM" id="SSF53098">
    <property type="entry name" value="Ribonuclease H-like"/>
    <property type="match status" value="1"/>
</dbReference>
<dbReference type="RefSeq" id="WP_089724774.1">
    <property type="nucleotide sequence ID" value="NZ_FNGI01000001.1"/>
</dbReference>
<dbReference type="AlphaFoldDB" id="A0A1G9F785"/>
<feature type="region of interest" description="Disordered" evidence="1">
    <location>
        <begin position="231"/>
        <end position="255"/>
    </location>
</feature>
<dbReference type="OrthoDB" id="6140187at2"/>
<feature type="transmembrane region" description="Helical" evidence="2">
    <location>
        <begin position="317"/>
        <end position="336"/>
    </location>
</feature>
<feature type="compositionally biased region" description="Basic residues" evidence="1">
    <location>
        <begin position="233"/>
        <end position="242"/>
    </location>
</feature>
<protein>
    <submittedName>
        <fullName evidence="4">Transposase, IS4 family</fullName>
    </submittedName>
</protein>
<gene>
    <name evidence="4" type="ORF">SAMN05661010_00275</name>
</gene>
<dbReference type="PANTHER" id="PTHR35404">
    <property type="entry name" value="TRANSPOSASE OF TN10"/>
    <property type="match status" value="1"/>
</dbReference>
<evidence type="ECO:0000256" key="2">
    <source>
        <dbReference type="SAM" id="Phobius"/>
    </source>
</evidence>
<dbReference type="NCBIfam" id="NF033591">
    <property type="entry name" value="transpos_IS4_2"/>
    <property type="match status" value="1"/>
</dbReference>
<dbReference type="GO" id="GO:0003677">
    <property type="term" value="F:DNA binding"/>
    <property type="evidence" value="ECO:0007669"/>
    <property type="project" value="InterPro"/>
</dbReference>
<dbReference type="EMBL" id="FNGI01000001">
    <property type="protein sequence ID" value="SDK84307.1"/>
    <property type="molecule type" value="Genomic_DNA"/>
</dbReference>
<evidence type="ECO:0000256" key="1">
    <source>
        <dbReference type="SAM" id="MobiDB-lite"/>
    </source>
</evidence>
<keyword evidence="2" id="KW-1133">Transmembrane helix</keyword>
<dbReference type="STRING" id="119000.SAMN05661010_00275"/>
<dbReference type="InterPro" id="IPR012337">
    <property type="entry name" value="RNaseH-like_sf"/>
</dbReference>
<dbReference type="InterPro" id="IPR002559">
    <property type="entry name" value="Transposase_11"/>
</dbReference>
<dbReference type="Pfam" id="PF01609">
    <property type="entry name" value="DDE_Tnp_1"/>
    <property type="match status" value="1"/>
</dbReference>
<dbReference type="PANTHER" id="PTHR35404:SF8">
    <property type="entry name" value="TRANSPOSASE OF TN10"/>
    <property type="match status" value="1"/>
</dbReference>
<dbReference type="Proteomes" id="UP000198654">
    <property type="component" value="Unassembled WGS sequence"/>
</dbReference>
<accession>A0A1G9F785</accession>
<evidence type="ECO:0000259" key="3">
    <source>
        <dbReference type="Pfam" id="PF01609"/>
    </source>
</evidence>
<evidence type="ECO:0000313" key="5">
    <source>
        <dbReference type="Proteomes" id="UP000198654"/>
    </source>
</evidence>
<keyword evidence="2" id="KW-0472">Membrane</keyword>
<evidence type="ECO:0000313" key="4">
    <source>
        <dbReference type="EMBL" id="SDK84307.1"/>
    </source>
</evidence>
<dbReference type="InterPro" id="IPR047658">
    <property type="entry name" value="IS4-like_transpos"/>
</dbReference>
<dbReference type="GO" id="GO:0004803">
    <property type="term" value="F:transposase activity"/>
    <property type="evidence" value="ECO:0007669"/>
    <property type="project" value="InterPro"/>
</dbReference>
<feature type="compositionally biased region" description="Polar residues" evidence="1">
    <location>
        <begin position="243"/>
        <end position="252"/>
    </location>
</feature>
<organism evidence="4 5">
    <name type="scientific">Modicisalibacter muralis</name>
    <dbReference type="NCBI Taxonomy" id="119000"/>
    <lineage>
        <taxon>Bacteria</taxon>
        <taxon>Pseudomonadati</taxon>
        <taxon>Pseudomonadota</taxon>
        <taxon>Gammaproteobacteria</taxon>
        <taxon>Oceanospirillales</taxon>
        <taxon>Halomonadaceae</taxon>
        <taxon>Modicisalibacter</taxon>
    </lineage>
</organism>
<proteinExistence type="predicted"/>
<reference evidence="4 5" key="1">
    <citation type="submission" date="2016-10" db="EMBL/GenBank/DDBJ databases">
        <authorList>
            <person name="de Groot N.N."/>
        </authorList>
    </citation>
    <scope>NUCLEOTIDE SEQUENCE [LARGE SCALE GENOMIC DNA]</scope>
    <source>
        <strain evidence="4 5">DSM 14789</strain>
    </source>
</reference>
<name>A0A1G9F785_9GAMM</name>